<dbReference type="VEuPathDB" id="TriTrypDB:LPMP_201330"/>
<dbReference type="RefSeq" id="XP_010698334.1">
    <property type="nucleotide sequence ID" value="XM_010700032.1"/>
</dbReference>
<dbReference type="KEGG" id="lpan:LPMP_201330"/>
<sequence>MELREVDRLLEELTALLASQESADDDGAVEPAILNAVADYIEGVDPAGAGLGHLRQALEVAAGADGDSAKQRMKAAGCRRAMGLLSDALGEA</sequence>
<reference evidence="1 2" key="1">
    <citation type="journal article" date="2015" name="Sci. Rep.">
        <title>The genome of Leishmania panamensis: insights into genomics of the L. (Viannia) subgenus.</title>
        <authorList>
            <person name="Llanes A."/>
            <person name="Restrepo C.M."/>
            <person name="Vecchio G.D."/>
            <person name="Anguizola F.J."/>
            <person name="Lleonart R."/>
        </authorList>
    </citation>
    <scope>NUCLEOTIDE SEQUENCE [LARGE SCALE GENOMIC DNA]</scope>
    <source>
        <strain evidence="1 2">MHOM/PA/94/PSC-1</strain>
    </source>
</reference>
<keyword evidence="2" id="KW-1185">Reference proteome</keyword>
<dbReference type="AlphaFoldDB" id="A0A088RNJ7"/>
<organism evidence="1 2">
    <name type="scientific">Leishmania panamensis</name>
    <dbReference type="NCBI Taxonomy" id="5679"/>
    <lineage>
        <taxon>Eukaryota</taxon>
        <taxon>Discoba</taxon>
        <taxon>Euglenozoa</taxon>
        <taxon>Kinetoplastea</taxon>
        <taxon>Metakinetoplastina</taxon>
        <taxon>Trypanosomatida</taxon>
        <taxon>Trypanosomatidae</taxon>
        <taxon>Leishmaniinae</taxon>
        <taxon>Leishmania</taxon>
        <taxon>Leishmania guyanensis species complex</taxon>
    </lineage>
</organism>
<name>A0A088RNJ7_LEIPA</name>
<evidence type="ECO:0000313" key="2">
    <source>
        <dbReference type="Proteomes" id="UP000063063"/>
    </source>
</evidence>
<proteinExistence type="predicted"/>
<protein>
    <submittedName>
        <fullName evidence="1">Uncharacterized protein</fullName>
    </submittedName>
</protein>
<dbReference type="Proteomes" id="UP000063063">
    <property type="component" value="Chromosome 20"/>
</dbReference>
<dbReference type="eggNOG" id="ENOG502ST04">
    <property type="taxonomic scope" value="Eukaryota"/>
</dbReference>
<dbReference type="OrthoDB" id="261449at2759"/>
<dbReference type="EMBL" id="CP009389">
    <property type="protein sequence ID" value="AIN97627.1"/>
    <property type="molecule type" value="Genomic_DNA"/>
</dbReference>
<accession>A0A088RNJ7</accession>
<evidence type="ECO:0000313" key="1">
    <source>
        <dbReference type="EMBL" id="AIN97627.1"/>
    </source>
</evidence>
<gene>
    <name evidence="1" type="ORF">LPMP_201330</name>
</gene>
<dbReference type="GeneID" id="22574342"/>
<dbReference type="VEuPathDB" id="TriTrypDB:LPAL13_200018500"/>